<dbReference type="Proteomes" id="UP000199135">
    <property type="component" value="Unassembled WGS sequence"/>
</dbReference>
<gene>
    <name evidence="1" type="ORF">SAMN05216447_11428</name>
</gene>
<sequence>MEEVALEKRTYGAGEVAQLLGVSKAYAYKLKRRLNAELEAEGMLTIPGKVSATYLEAASSETRP</sequence>
<organism evidence="1 2">
    <name type="scientific">Parafannyhessea umbonata</name>
    <dbReference type="NCBI Taxonomy" id="604330"/>
    <lineage>
        <taxon>Bacteria</taxon>
        <taxon>Bacillati</taxon>
        <taxon>Actinomycetota</taxon>
        <taxon>Coriobacteriia</taxon>
        <taxon>Coriobacteriales</taxon>
        <taxon>Atopobiaceae</taxon>
        <taxon>Parafannyhessea</taxon>
    </lineage>
</organism>
<comment type="caution">
    <text evidence="1">The sequence shown here is derived from an EMBL/GenBank/DDBJ whole genome shotgun (WGS) entry which is preliminary data.</text>
</comment>
<protein>
    <submittedName>
        <fullName evidence="1">Uncharacterized protein</fullName>
    </submittedName>
</protein>
<proteinExistence type="predicted"/>
<name>A0A1H6K9G0_9ACTN</name>
<accession>A0A1H6K9G0</accession>
<reference evidence="1 2" key="1">
    <citation type="submission" date="2016-10" db="EMBL/GenBank/DDBJ databases">
        <authorList>
            <person name="Varghese N."/>
            <person name="Submissions S."/>
        </authorList>
    </citation>
    <scope>NUCLEOTIDE SEQUENCE [LARGE SCALE GENOMIC DNA]</scope>
    <source>
        <strain evidence="1 2">WCP15</strain>
    </source>
</reference>
<evidence type="ECO:0000313" key="1">
    <source>
        <dbReference type="EMBL" id="SEH69982.1"/>
    </source>
</evidence>
<dbReference type="EMBL" id="FNWT01000014">
    <property type="protein sequence ID" value="SEH69982.1"/>
    <property type="molecule type" value="Genomic_DNA"/>
</dbReference>
<keyword evidence="2" id="KW-1185">Reference proteome</keyword>
<evidence type="ECO:0000313" key="2">
    <source>
        <dbReference type="Proteomes" id="UP000199135"/>
    </source>
</evidence>